<accession>A0A673JY29</accession>
<proteinExistence type="predicted"/>
<dbReference type="Proteomes" id="UP000472270">
    <property type="component" value="Unassembled WGS sequence"/>
</dbReference>
<evidence type="ECO:0000313" key="3">
    <source>
        <dbReference type="Proteomes" id="UP000472270"/>
    </source>
</evidence>
<dbReference type="AlphaFoldDB" id="A0A673JY29"/>
<dbReference type="Ensembl" id="ENSSRHT00000056679.1">
    <property type="protein sequence ID" value="ENSSRHP00000055131.1"/>
    <property type="gene ID" value="ENSSRHG00000027770.1"/>
</dbReference>
<feature type="compositionally biased region" description="Basic residues" evidence="1">
    <location>
        <begin position="1"/>
        <end position="14"/>
    </location>
</feature>
<feature type="region of interest" description="Disordered" evidence="1">
    <location>
        <begin position="1"/>
        <end position="33"/>
    </location>
</feature>
<reference evidence="2" key="1">
    <citation type="submission" date="2025-08" db="UniProtKB">
        <authorList>
            <consortium name="Ensembl"/>
        </authorList>
    </citation>
    <scope>IDENTIFICATION</scope>
</reference>
<sequence>MHVRKSLPKQKRLTAKSAPGKHQQAPRSPLKTRTRGLPHLLSYLRRWISFLMMTLDFWLDIHHQSVKAQDVNEDKIPPCHTACTESLLGIRNMQTENIADLLLKHESPVIDSVRCWDLLSEVHRRGVNLLYSNMESLLPLPTRLLPQSTLKSQPTPNPQSHPEQVPQTVRLEVLEEPSDDGSPLKVSSRMRGWKKMGMSNKDVFQSDSESEDDLLSLTKTSQDPAQSTNVDPANVSVNVSKAAPVKPRRVVLSEAERKKSKPVMQCLSSLAEYMDHMSFLDSSLRYQPLQTEGSCRTQVFGWTGAEVKSGMTDDIRLECVSRVNGVNVNEIHAALGHLSFRKCKAVVSEAWDRAQQLEEEIRREAEEELTLPVPPHKDGFSLTQTTPCDPRVMERRSEVMKSVLSSRSAGMLGNQAAAALDYLASLRTICRSERMKEQGKIKRRFLHYLDGIHFSLPKSTVEFLASEFP</sequence>
<name>A0A673JY29_9TELE</name>
<keyword evidence="3" id="KW-1185">Reference proteome</keyword>
<protein>
    <submittedName>
        <fullName evidence="2">Uncharacterized protein</fullName>
    </submittedName>
</protein>
<reference evidence="2" key="2">
    <citation type="submission" date="2025-09" db="UniProtKB">
        <authorList>
            <consortium name="Ensembl"/>
        </authorList>
    </citation>
    <scope>IDENTIFICATION</scope>
</reference>
<evidence type="ECO:0000313" key="2">
    <source>
        <dbReference type="Ensembl" id="ENSSRHP00000055131.1"/>
    </source>
</evidence>
<evidence type="ECO:0000256" key="1">
    <source>
        <dbReference type="SAM" id="MobiDB-lite"/>
    </source>
</evidence>
<organism evidence="2 3">
    <name type="scientific">Sinocyclocheilus rhinocerous</name>
    <dbReference type="NCBI Taxonomy" id="307959"/>
    <lineage>
        <taxon>Eukaryota</taxon>
        <taxon>Metazoa</taxon>
        <taxon>Chordata</taxon>
        <taxon>Craniata</taxon>
        <taxon>Vertebrata</taxon>
        <taxon>Euteleostomi</taxon>
        <taxon>Actinopterygii</taxon>
        <taxon>Neopterygii</taxon>
        <taxon>Teleostei</taxon>
        <taxon>Ostariophysi</taxon>
        <taxon>Cypriniformes</taxon>
        <taxon>Cyprinidae</taxon>
        <taxon>Cyprininae</taxon>
        <taxon>Sinocyclocheilus</taxon>
    </lineage>
</organism>